<evidence type="ECO:0000313" key="2">
    <source>
        <dbReference type="Proteomes" id="UP000240996"/>
    </source>
</evidence>
<sequence>MGKLLEFPNKLSLTIRSGRQHRIAVKVIDTINPRLTRWVTQFFVQEAEFNAHTGFSDELVANGDKHRFDVTSTRAVRRFIAGTLHLVSDDKLAIWVDGVRVCPLVTRRA</sequence>
<accession>A0A2T4YPM1</accession>
<dbReference type="AlphaFoldDB" id="A0A2T4YPM1"/>
<dbReference type="Proteomes" id="UP000240996">
    <property type="component" value="Unassembled WGS sequence"/>
</dbReference>
<protein>
    <submittedName>
        <fullName evidence="1">Uncharacterized protein</fullName>
    </submittedName>
</protein>
<keyword evidence="2" id="KW-1185">Reference proteome</keyword>
<organism evidence="1 2">
    <name type="scientific">Sphingomonas aerolata</name>
    <dbReference type="NCBI Taxonomy" id="185951"/>
    <lineage>
        <taxon>Bacteria</taxon>
        <taxon>Pseudomonadati</taxon>
        <taxon>Pseudomonadota</taxon>
        <taxon>Alphaproteobacteria</taxon>
        <taxon>Sphingomonadales</taxon>
        <taxon>Sphingomonadaceae</taxon>
        <taxon>Sphingomonas</taxon>
    </lineage>
</organism>
<gene>
    <name evidence="1" type="ORF">C8J24_1687</name>
</gene>
<proteinExistence type="predicted"/>
<dbReference type="EMBL" id="PZZN01000002">
    <property type="protein sequence ID" value="PTM45470.1"/>
    <property type="molecule type" value="Genomic_DNA"/>
</dbReference>
<evidence type="ECO:0000313" key="1">
    <source>
        <dbReference type="EMBL" id="PTM45470.1"/>
    </source>
</evidence>
<comment type="caution">
    <text evidence="1">The sequence shown here is derived from an EMBL/GenBank/DDBJ whole genome shotgun (WGS) entry which is preliminary data.</text>
</comment>
<reference evidence="1 2" key="1">
    <citation type="submission" date="2018-04" db="EMBL/GenBank/DDBJ databases">
        <title>Genomic Encyclopedia of Type Strains, Phase III (KMG-III): the genomes of soil and plant-associated and newly described type strains.</title>
        <authorList>
            <person name="Whitman W."/>
        </authorList>
    </citation>
    <scope>NUCLEOTIDE SEQUENCE [LARGE SCALE GENOMIC DNA]</scope>
    <source>
        <strain evidence="1 2">NW12</strain>
    </source>
</reference>
<name>A0A2T4YPM1_9SPHN</name>
<dbReference type="RefSeq" id="WP_107931682.1">
    <property type="nucleotide sequence ID" value="NZ_PZZN01000002.1"/>
</dbReference>